<evidence type="ECO:0000256" key="1">
    <source>
        <dbReference type="ARBA" id="ARBA00022737"/>
    </source>
</evidence>
<comment type="caution">
    <text evidence="3">The sequence shown here is derived from an EMBL/GenBank/DDBJ whole genome shotgun (WGS) entry which is preliminary data.</text>
</comment>
<reference evidence="3 4" key="1">
    <citation type="journal article" date="2018" name="Sci. Data">
        <title>The draft genome sequence of cork oak.</title>
        <authorList>
            <person name="Ramos A.M."/>
            <person name="Usie A."/>
            <person name="Barbosa P."/>
            <person name="Barros P.M."/>
            <person name="Capote T."/>
            <person name="Chaves I."/>
            <person name="Simoes F."/>
            <person name="Abreu I."/>
            <person name="Carrasquinho I."/>
            <person name="Faro C."/>
            <person name="Guimaraes J.B."/>
            <person name="Mendonca D."/>
            <person name="Nobrega F."/>
            <person name="Rodrigues L."/>
            <person name="Saibo N.J.M."/>
            <person name="Varela M.C."/>
            <person name="Egas C."/>
            <person name="Matos J."/>
            <person name="Miguel C.M."/>
            <person name="Oliveira M.M."/>
            <person name="Ricardo C.P."/>
            <person name="Goncalves S."/>
        </authorList>
    </citation>
    <scope>NUCLEOTIDE SEQUENCE [LARGE SCALE GENOMIC DNA]</scope>
    <source>
        <strain evidence="4">cv. HL8</strain>
    </source>
</reference>
<organism evidence="3 4">
    <name type="scientific">Quercus suber</name>
    <name type="common">Cork oak</name>
    <dbReference type="NCBI Taxonomy" id="58331"/>
    <lineage>
        <taxon>Eukaryota</taxon>
        <taxon>Viridiplantae</taxon>
        <taxon>Streptophyta</taxon>
        <taxon>Embryophyta</taxon>
        <taxon>Tracheophyta</taxon>
        <taxon>Spermatophyta</taxon>
        <taxon>Magnoliopsida</taxon>
        <taxon>eudicotyledons</taxon>
        <taxon>Gunneridae</taxon>
        <taxon>Pentapetalae</taxon>
        <taxon>rosids</taxon>
        <taxon>fabids</taxon>
        <taxon>Fagales</taxon>
        <taxon>Fagaceae</taxon>
        <taxon>Quercus</taxon>
    </lineage>
</organism>
<keyword evidence="2" id="KW-0802">TPR repeat</keyword>
<dbReference type="EMBL" id="PKMF04000004">
    <property type="protein sequence ID" value="KAK7861015.1"/>
    <property type="molecule type" value="Genomic_DNA"/>
</dbReference>
<accession>A0AAW0MB66</accession>
<dbReference type="InterPro" id="IPR050498">
    <property type="entry name" value="Ycf3"/>
</dbReference>
<dbReference type="Gene3D" id="1.25.40.10">
    <property type="entry name" value="Tetratricopeptide repeat domain"/>
    <property type="match status" value="1"/>
</dbReference>
<dbReference type="AlphaFoldDB" id="A0AAW0MB66"/>
<protein>
    <submittedName>
        <fullName evidence="3">Uncharacterized protein</fullName>
    </submittedName>
</protein>
<evidence type="ECO:0000313" key="3">
    <source>
        <dbReference type="EMBL" id="KAK7861015.1"/>
    </source>
</evidence>
<gene>
    <name evidence="3" type="ORF">CFP56_029268</name>
</gene>
<dbReference type="SUPFAM" id="SSF48452">
    <property type="entry name" value="TPR-like"/>
    <property type="match status" value="1"/>
</dbReference>
<keyword evidence="4" id="KW-1185">Reference proteome</keyword>
<evidence type="ECO:0000313" key="4">
    <source>
        <dbReference type="Proteomes" id="UP000237347"/>
    </source>
</evidence>
<dbReference type="Proteomes" id="UP000237347">
    <property type="component" value="Unassembled WGS sequence"/>
</dbReference>
<name>A0AAW0MB66_QUESU</name>
<dbReference type="PANTHER" id="PTHR44858">
    <property type="entry name" value="TETRATRICOPEPTIDE REPEAT PROTEIN 6"/>
    <property type="match status" value="1"/>
</dbReference>
<proteinExistence type="predicted"/>
<dbReference type="InterPro" id="IPR011990">
    <property type="entry name" value="TPR-like_helical_dom_sf"/>
</dbReference>
<keyword evidence="1" id="KW-0677">Repeat</keyword>
<evidence type="ECO:0000256" key="2">
    <source>
        <dbReference type="ARBA" id="ARBA00022803"/>
    </source>
</evidence>
<sequence>MNVESYAPNATYSTKKCTKANVDRAWIKGEHMGGPGVVYQDENRNFLAGWKRRKNTHFGGQFQRHFVLGAQSLAKARASKTHSTKISLAKQAVTEVEKAIELDPKDTTAHILKGLALDLQEFKTSALDSLNEALSPLCVKLLTGKDRGDAFFKRAKLKMAMVAKARCDGEKQVDSMVDDLNEAVSLSSDNVRAFCLLGECYEMKEMN</sequence>
<dbReference type="PANTHER" id="PTHR44858:SF1">
    <property type="entry name" value="UDP-N-ACETYLGLUCOSAMINE--PEPTIDE N-ACETYLGLUCOSAMINYLTRANSFERASE SPINDLY-RELATED"/>
    <property type="match status" value="1"/>
</dbReference>